<dbReference type="CDD" id="cd02517">
    <property type="entry name" value="CMP-KDO-Synthetase"/>
    <property type="match status" value="1"/>
</dbReference>
<evidence type="ECO:0000256" key="5">
    <source>
        <dbReference type="HAMAP-Rule" id="MF_00057"/>
    </source>
</evidence>
<evidence type="ECO:0000256" key="3">
    <source>
        <dbReference type="ARBA" id="ARBA00022695"/>
    </source>
</evidence>
<reference evidence="6 7" key="1">
    <citation type="submission" date="2016-10" db="EMBL/GenBank/DDBJ databases">
        <title>Arsenicibacter rosenii gen. nov., sp. nov., an efficient arsenic-methylating bacterium isolated from an arsenic-contaminated paddy soil.</title>
        <authorList>
            <person name="Huang K."/>
        </authorList>
    </citation>
    <scope>NUCLEOTIDE SEQUENCE [LARGE SCALE GENOMIC DNA]</scope>
    <source>
        <strain evidence="6 7">SM-1</strain>
    </source>
</reference>
<comment type="similarity">
    <text evidence="5">Belongs to the KdsB family.</text>
</comment>
<organism evidence="6 7">
    <name type="scientific">Arsenicibacter rosenii</name>
    <dbReference type="NCBI Taxonomy" id="1750698"/>
    <lineage>
        <taxon>Bacteria</taxon>
        <taxon>Pseudomonadati</taxon>
        <taxon>Bacteroidota</taxon>
        <taxon>Cytophagia</taxon>
        <taxon>Cytophagales</taxon>
        <taxon>Spirosomataceae</taxon>
        <taxon>Arsenicibacter</taxon>
    </lineage>
</organism>
<keyword evidence="2 5" id="KW-0808">Transferase</keyword>
<dbReference type="AlphaFoldDB" id="A0A1S2VRE4"/>
<dbReference type="GO" id="GO:0005829">
    <property type="term" value="C:cytosol"/>
    <property type="evidence" value="ECO:0007669"/>
    <property type="project" value="TreeGrafter"/>
</dbReference>
<dbReference type="RefSeq" id="WP_071501309.1">
    <property type="nucleotide sequence ID" value="NZ_MORL01000001.1"/>
</dbReference>
<dbReference type="Gene3D" id="3.90.550.10">
    <property type="entry name" value="Spore Coat Polysaccharide Biosynthesis Protein SpsA, Chain A"/>
    <property type="match status" value="1"/>
</dbReference>
<name>A0A1S2VRE4_9BACT</name>
<dbReference type="UniPathway" id="UPA00358">
    <property type="reaction ID" value="UER00476"/>
</dbReference>
<proteinExistence type="inferred from homology"/>
<dbReference type="NCBIfam" id="NF003950">
    <property type="entry name" value="PRK05450.1-3"/>
    <property type="match status" value="1"/>
</dbReference>
<dbReference type="InterPro" id="IPR003329">
    <property type="entry name" value="Cytidylyl_trans"/>
</dbReference>
<dbReference type="HAMAP" id="MF_00057">
    <property type="entry name" value="KdsB"/>
    <property type="match status" value="1"/>
</dbReference>
<evidence type="ECO:0000313" key="6">
    <source>
        <dbReference type="EMBL" id="OIN60805.1"/>
    </source>
</evidence>
<evidence type="ECO:0000256" key="2">
    <source>
        <dbReference type="ARBA" id="ARBA00022679"/>
    </source>
</evidence>
<dbReference type="NCBIfam" id="NF009905">
    <property type="entry name" value="PRK13368.1"/>
    <property type="match status" value="1"/>
</dbReference>
<dbReference type="SUPFAM" id="SSF53448">
    <property type="entry name" value="Nucleotide-diphospho-sugar transferases"/>
    <property type="match status" value="1"/>
</dbReference>
<comment type="function">
    <text evidence="5">Activates KDO (a required 8-carbon sugar) for incorporation into bacterial lipopolysaccharide in Gram-negative bacteria.</text>
</comment>
<gene>
    <name evidence="5" type="primary">kdsB</name>
    <name evidence="6" type="ORF">BLX24_01530</name>
</gene>
<dbReference type="FunFam" id="3.90.550.10:FF:000011">
    <property type="entry name" value="3-deoxy-manno-octulosonate cytidylyltransferase"/>
    <property type="match status" value="1"/>
</dbReference>
<keyword evidence="5" id="KW-0963">Cytoplasm</keyword>
<dbReference type="Pfam" id="PF02348">
    <property type="entry name" value="CTP_transf_3"/>
    <property type="match status" value="1"/>
</dbReference>
<comment type="caution">
    <text evidence="6">The sequence shown here is derived from an EMBL/GenBank/DDBJ whole genome shotgun (WGS) entry which is preliminary data.</text>
</comment>
<sequence>MNYIGIIPARYGSTRFPGKALVDINGKTMVQRVYEQALKTASLSKVVVATDDDRIFSHVQGFGGEVVMTSTEHQSGTDRCQEAMEILADEAREVDYVVNIQGDEPFILPQQINLLTSILDGSTELATLIKRINDEQTLFDPNSPKVVVSQFGDPVMREALYFSRQPIPYQRNHEPAQWLEHHVYYKHIGLYAYRKDVLAGITRLTPSSLERAEALEQLRWIENGYRIRIIETDLESHGIDTPMDLKRVVG</sequence>
<dbReference type="GO" id="GO:0033468">
    <property type="term" value="P:CMP-keto-3-deoxy-D-manno-octulosonic acid biosynthetic process"/>
    <property type="evidence" value="ECO:0007669"/>
    <property type="project" value="UniProtKB-UniRule"/>
</dbReference>
<dbReference type="NCBIfam" id="TIGR00466">
    <property type="entry name" value="kdsB"/>
    <property type="match status" value="1"/>
</dbReference>
<keyword evidence="7" id="KW-1185">Reference proteome</keyword>
<dbReference type="Proteomes" id="UP000181790">
    <property type="component" value="Unassembled WGS sequence"/>
</dbReference>
<comment type="pathway">
    <text evidence="5">Nucleotide-sugar biosynthesis; CMP-3-deoxy-D-manno-octulosonate biosynthesis; CMP-3-deoxy-D-manno-octulosonate from 3-deoxy-D-manno-octulosonate and CTP: step 1/1.</text>
</comment>
<accession>A0A1S2VRE4</accession>
<keyword evidence="4 5" id="KW-0448">Lipopolysaccharide biosynthesis</keyword>
<dbReference type="InterPro" id="IPR004528">
    <property type="entry name" value="KdsB"/>
</dbReference>
<evidence type="ECO:0000313" key="7">
    <source>
        <dbReference type="Proteomes" id="UP000181790"/>
    </source>
</evidence>
<dbReference type="EMBL" id="MORL01000001">
    <property type="protein sequence ID" value="OIN60805.1"/>
    <property type="molecule type" value="Genomic_DNA"/>
</dbReference>
<comment type="subcellular location">
    <subcellularLocation>
        <location evidence="5">Cytoplasm</location>
    </subcellularLocation>
    <subcellularLocation>
        <location evidence="1">Membrane</location>
    </subcellularLocation>
</comment>
<dbReference type="EC" id="2.7.7.38" evidence="5"/>
<dbReference type="OrthoDB" id="9815559at2"/>
<dbReference type="PANTHER" id="PTHR42866">
    <property type="entry name" value="3-DEOXY-MANNO-OCTULOSONATE CYTIDYLYLTRANSFERASE"/>
    <property type="match status" value="1"/>
</dbReference>
<keyword evidence="3 5" id="KW-0548">Nucleotidyltransferase</keyword>
<dbReference type="NCBIfam" id="NF003952">
    <property type="entry name" value="PRK05450.1-5"/>
    <property type="match status" value="1"/>
</dbReference>
<dbReference type="PANTHER" id="PTHR42866:SF2">
    <property type="entry name" value="3-DEOXY-MANNO-OCTULOSONATE CYTIDYLYLTRANSFERASE, MITOCHONDRIAL"/>
    <property type="match status" value="1"/>
</dbReference>
<evidence type="ECO:0000256" key="1">
    <source>
        <dbReference type="ARBA" id="ARBA00004370"/>
    </source>
</evidence>
<dbReference type="InterPro" id="IPR029044">
    <property type="entry name" value="Nucleotide-diphossugar_trans"/>
</dbReference>
<comment type="catalytic activity">
    <reaction evidence="5">
        <text>3-deoxy-alpha-D-manno-oct-2-ulosonate + CTP = CMP-3-deoxy-beta-D-manno-octulosonate + diphosphate</text>
        <dbReference type="Rhea" id="RHEA:23448"/>
        <dbReference type="ChEBI" id="CHEBI:33019"/>
        <dbReference type="ChEBI" id="CHEBI:37563"/>
        <dbReference type="ChEBI" id="CHEBI:85986"/>
        <dbReference type="ChEBI" id="CHEBI:85987"/>
        <dbReference type="EC" id="2.7.7.38"/>
    </reaction>
</comment>
<protein>
    <recommendedName>
        <fullName evidence="5">3-deoxy-manno-octulosonate cytidylyltransferase</fullName>
        <ecNumber evidence="5">2.7.7.38</ecNumber>
    </recommendedName>
    <alternativeName>
        <fullName evidence="5">CMP-2-keto-3-deoxyoctulosonic acid synthase</fullName>
        <shortName evidence="5">CKS</shortName>
        <shortName evidence="5">CMP-KDO synthase</shortName>
    </alternativeName>
</protein>
<evidence type="ECO:0000256" key="4">
    <source>
        <dbReference type="ARBA" id="ARBA00022985"/>
    </source>
</evidence>
<dbReference type="GO" id="GO:0016020">
    <property type="term" value="C:membrane"/>
    <property type="evidence" value="ECO:0007669"/>
    <property type="project" value="UniProtKB-SubCell"/>
</dbReference>
<dbReference type="GO" id="GO:0009103">
    <property type="term" value="P:lipopolysaccharide biosynthetic process"/>
    <property type="evidence" value="ECO:0007669"/>
    <property type="project" value="UniProtKB-UniRule"/>
</dbReference>
<dbReference type="GO" id="GO:0008690">
    <property type="term" value="F:3-deoxy-manno-octulosonate cytidylyltransferase activity"/>
    <property type="evidence" value="ECO:0007669"/>
    <property type="project" value="UniProtKB-UniRule"/>
</dbReference>